<dbReference type="InterPro" id="IPR016176">
    <property type="entry name" value="Cbl-dep_enz_cat"/>
</dbReference>
<evidence type="ECO:0000256" key="3">
    <source>
        <dbReference type="ARBA" id="ARBA00023285"/>
    </source>
</evidence>
<dbReference type="EMBL" id="JAVRFL010000017">
    <property type="protein sequence ID" value="MDT0530596.1"/>
    <property type="molecule type" value="Genomic_DNA"/>
</dbReference>
<dbReference type="InterPro" id="IPR014714">
    <property type="entry name" value="Glu_mut_E_C_dom_sf"/>
</dbReference>
<dbReference type="Proteomes" id="UP001180973">
    <property type="component" value="Unassembled WGS sequence"/>
</dbReference>
<dbReference type="SUPFAM" id="SSF51703">
    <property type="entry name" value="Cobalamin (vitamin B12)-dependent enzymes"/>
    <property type="match status" value="1"/>
</dbReference>
<evidence type="ECO:0000256" key="2">
    <source>
        <dbReference type="ARBA" id="ARBA00023235"/>
    </source>
</evidence>
<evidence type="ECO:0000313" key="5">
    <source>
        <dbReference type="Proteomes" id="UP001180973"/>
    </source>
</evidence>
<reference evidence="4" key="1">
    <citation type="submission" date="2023-09" db="EMBL/GenBank/DDBJ databases">
        <title>30 novel species of actinomycetes from the DSMZ collection.</title>
        <authorList>
            <person name="Nouioui I."/>
        </authorList>
    </citation>
    <scope>NUCLEOTIDE SEQUENCE</scope>
    <source>
        <strain evidence="4">DSM 115977</strain>
    </source>
</reference>
<dbReference type="RefSeq" id="WP_311412581.1">
    <property type="nucleotide sequence ID" value="NZ_JAVRFL010000017.1"/>
</dbReference>
<keyword evidence="2" id="KW-0413">Isomerase</keyword>
<dbReference type="Pfam" id="PF06368">
    <property type="entry name" value="Met_asp_mut_E"/>
    <property type="match status" value="1"/>
</dbReference>
<name>A0ABU2WXD5_9ACTN</name>
<protein>
    <submittedName>
        <fullName evidence="4">Methylaspartate mutase</fullName>
    </submittedName>
</protein>
<dbReference type="InterPro" id="IPR006396">
    <property type="entry name" value="Glu_mut_E"/>
</dbReference>
<evidence type="ECO:0000313" key="4">
    <source>
        <dbReference type="EMBL" id="MDT0530596.1"/>
    </source>
</evidence>
<dbReference type="PIRSF" id="PIRSF001495">
    <property type="entry name" value="Met_asp_mut_epsi"/>
    <property type="match status" value="1"/>
</dbReference>
<proteinExistence type="predicted"/>
<keyword evidence="5" id="KW-1185">Reference proteome</keyword>
<sequence>MDTDELPSAADSIGFIKGLNKPTVSDVLRAAQAQGLVAVQPRCGVGGHEQMRALLLALEEGAHPDVLSLTIDSYTRLNQFDRALSSLSNAPEEMNGYPLVTHGWRRGRDLNQAVSAPLEVRHGSPLPRRLFDTTIASGITSFEGGGISYNLPYCKDVPLAASLDAYAEIDARCGELAQADVVVDRELFGSLTGVLVPPSVSLAISVLEAVMATRAGVTCISIAYPQAGNLVQDVAALRAIRSLAGRYLPSSVDVHPVLHEFMGVFPKSRARAEQLIFAGALTARLGGAAKVVTKTVQEGYGIPDASANIHGMRLARIANAPFVSAIRLDEDALEEEQHWIEREVDEIVGPLLGAASLPLAISSAFERGSLDVPFSASRHARSNVMPCRDRAGAVRYLDAGGLPFSEDVMRRNRSLLDDRWLTATDHDRMRLLMADINYFLEPPGEQDFDFAPTVVDSATQGADPEETYAA</sequence>
<organism evidence="4 5">
    <name type="scientific">Micromonospora reichwaldensis</name>
    <dbReference type="NCBI Taxonomy" id="3075516"/>
    <lineage>
        <taxon>Bacteria</taxon>
        <taxon>Bacillati</taxon>
        <taxon>Actinomycetota</taxon>
        <taxon>Actinomycetes</taxon>
        <taxon>Micromonosporales</taxon>
        <taxon>Micromonosporaceae</taxon>
        <taxon>Micromonospora</taxon>
    </lineage>
</organism>
<accession>A0ABU2WXD5</accession>
<comment type="caution">
    <text evidence="4">The sequence shown here is derived from an EMBL/GenBank/DDBJ whole genome shotgun (WGS) entry which is preliminary data.</text>
</comment>
<dbReference type="Gene3D" id="3.90.970.10">
    <property type="match status" value="1"/>
</dbReference>
<keyword evidence="3" id="KW-0170">Cobalt</keyword>
<gene>
    <name evidence="4" type="ORF">RM555_16505</name>
</gene>
<keyword evidence="1" id="KW-0846">Cobalamin</keyword>
<evidence type="ECO:0000256" key="1">
    <source>
        <dbReference type="ARBA" id="ARBA00022628"/>
    </source>
</evidence>
<dbReference type="Gene3D" id="3.20.20.240">
    <property type="entry name" value="Methylmalonyl-CoA mutase"/>
    <property type="match status" value="1"/>
</dbReference>